<feature type="transmembrane region" description="Helical" evidence="1">
    <location>
        <begin position="203"/>
        <end position="225"/>
    </location>
</feature>
<evidence type="ECO:0000256" key="1">
    <source>
        <dbReference type="SAM" id="Phobius"/>
    </source>
</evidence>
<dbReference type="EMBL" id="AZAC01000003">
    <property type="protein sequence ID" value="KIX15258.1"/>
    <property type="molecule type" value="Genomic_DNA"/>
</dbReference>
<comment type="caution">
    <text evidence="3">The sequence shown here is derived from an EMBL/GenBank/DDBJ whole genome shotgun (WGS) entry which is preliminary data.</text>
</comment>
<keyword evidence="4" id="KW-1185">Reference proteome</keyword>
<keyword evidence="1" id="KW-1133">Transmembrane helix</keyword>
<evidence type="ECO:0000259" key="2">
    <source>
        <dbReference type="Pfam" id="PF01970"/>
    </source>
</evidence>
<dbReference type="Pfam" id="PF01970">
    <property type="entry name" value="TctA"/>
    <property type="match status" value="1"/>
</dbReference>
<dbReference type="PANTHER" id="PTHR35342">
    <property type="entry name" value="TRICARBOXYLIC TRANSPORT PROTEIN"/>
    <property type="match status" value="1"/>
</dbReference>
<feature type="transmembrane region" description="Helical" evidence="1">
    <location>
        <begin position="119"/>
        <end position="144"/>
    </location>
</feature>
<feature type="transmembrane region" description="Helical" evidence="1">
    <location>
        <begin position="173"/>
        <end position="191"/>
    </location>
</feature>
<organism evidence="3 4">
    <name type="scientific">Dethiosulfatarculus sandiegensis</name>
    <dbReference type="NCBI Taxonomy" id="1429043"/>
    <lineage>
        <taxon>Bacteria</taxon>
        <taxon>Pseudomonadati</taxon>
        <taxon>Thermodesulfobacteriota</taxon>
        <taxon>Desulfarculia</taxon>
        <taxon>Desulfarculales</taxon>
        <taxon>Desulfarculaceae</taxon>
        <taxon>Dethiosulfatarculus</taxon>
    </lineage>
</organism>
<feature type="transmembrane region" description="Helical" evidence="1">
    <location>
        <begin position="394"/>
        <end position="410"/>
    </location>
</feature>
<keyword evidence="1" id="KW-0472">Membrane</keyword>
<proteinExistence type="predicted"/>
<dbReference type="InParanoid" id="A0A0D2HY66"/>
<dbReference type="PANTHER" id="PTHR35342:SF5">
    <property type="entry name" value="TRICARBOXYLIC TRANSPORT PROTEIN"/>
    <property type="match status" value="1"/>
</dbReference>
<feature type="transmembrane region" description="Helical" evidence="1">
    <location>
        <begin position="360"/>
        <end position="387"/>
    </location>
</feature>
<feature type="transmembrane region" description="Helical" evidence="1">
    <location>
        <begin position="439"/>
        <end position="457"/>
    </location>
</feature>
<feature type="transmembrane region" description="Helical" evidence="1">
    <location>
        <begin position="264"/>
        <end position="286"/>
    </location>
</feature>
<dbReference type="STRING" id="1429043.X474_03390"/>
<sequence length="506" mass="52929">MTFFSELLSNLQLGFGVALTPVNLLFCGVGVTLGTILGALPGIGSVTGVAILLPLTFGMDPTTAIIMLAGIYFGVMYGATISSVLLNTPGDAAVVISSIEGYPLARAGKAGAAFSMNAIASFCGGTIGAVFLNLGAPVMASFALKFGPPEYFSLMVMAILALAGLAGNSAVKGLIMGALGLFISTVGVDVAHGTLRFTYDNVYMMNGIGFLPVAIGLFGLGEALIQLEKIKDLDFLKIKIKLRDLLPSMEDWLRSRGAIGRGSLIGFVIGVLPAAGATLASFLSYATESKLTKHPEDLGKGAIEGLAGPEAANNAAAAGSLVPMLTLGVPGSGTTAVLLGAFMMYGLQPGPLLFKEHPDLAWGVIASMYVGNVMLVSLNTVFIPLFVRVMRVPSSLLMPIVVGLTVLGAYSLQNSMVDVWIMTCAGIAGYFIKKYDYPATTLILGLVLGPLTEINFIRAMSLSNGDPSIFITRPISLALLIVGFLSVSFPFFKKYLQLFFKKNKSN</sequence>
<dbReference type="AlphaFoldDB" id="A0A0D2HY66"/>
<dbReference type="InterPro" id="IPR002823">
    <property type="entry name" value="DUF112_TM"/>
</dbReference>
<feature type="transmembrane region" description="Helical" evidence="1">
    <location>
        <begin position="65"/>
        <end position="86"/>
    </location>
</feature>
<dbReference type="OrthoDB" id="9781349at2"/>
<dbReference type="PATRIC" id="fig|1429043.3.peg.716"/>
<evidence type="ECO:0000313" key="3">
    <source>
        <dbReference type="EMBL" id="KIX15258.1"/>
    </source>
</evidence>
<protein>
    <recommendedName>
        <fullName evidence="2">DUF112 domain-containing protein</fullName>
    </recommendedName>
</protein>
<feature type="transmembrane region" description="Helical" evidence="1">
    <location>
        <begin position="20"/>
        <end position="53"/>
    </location>
</feature>
<evidence type="ECO:0000313" key="4">
    <source>
        <dbReference type="Proteomes" id="UP000032233"/>
    </source>
</evidence>
<dbReference type="RefSeq" id="WP_044346690.1">
    <property type="nucleotide sequence ID" value="NZ_AZAC01000003.1"/>
</dbReference>
<name>A0A0D2HY66_9BACT</name>
<gene>
    <name evidence="3" type="ORF">X474_03390</name>
</gene>
<feature type="transmembrane region" description="Helical" evidence="1">
    <location>
        <begin position="151"/>
        <end position="167"/>
    </location>
</feature>
<keyword evidence="1" id="KW-0812">Transmembrane</keyword>
<feature type="transmembrane region" description="Helical" evidence="1">
    <location>
        <begin position="469"/>
        <end position="492"/>
    </location>
</feature>
<feature type="domain" description="DUF112" evidence="2">
    <location>
        <begin position="24"/>
        <end position="444"/>
    </location>
</feature>
<reference evidence="3 4" key="1">
    <citation type="submission" date="2013-11" db="EMBL/GenBank/DDBJ databases">
        <title>Metagenomic analysis of a methanogenic consortium involved in long chain n-alkane degradation.</title>
        <authorList>
            <person name="Davidova I.A."/>
            <person name="Callaghan A.V."/>
            <person name="Wawrik B."/>
            <person name="Pruitt S."/>
            <person name="Marks C."/>
            <person name="Duncan K.E."/>
            <person name="Suflita J.M."/>
        </authorList>
    </citation>
    <scope>NUCLEOTIDE SEQUENCE [LARGE SCALE GENOMIC DNA]</scope>
    <source>
        <strain evidence="3 4">SPR</strain>
    </source>
</reference>
<feature type="transmembrane region" description="Helical" evidence="1">
    <location>
        <begin position="327"/>
        <end position="348"/>
    </location>
</feature>
<accession>A0A0D2HY66</accession>
<dbReference type="Proteomes" id="UP000032233">
    <property type="component" value="Unassembled WGS sequence"/>
</dbReference>